<feature type="domain" description="CNH" evidence="2">
    <location>
        <begin position="1"/>
        <end position="267"/>
    </location>
</feature>
<evidence type="ECO:0000313" key="4">
    <source>
        <dbReference type="Proteomes" id="UP000030671"/>
    </source>
</evidence>
<dbReference type="PANTHER" id="PTHR46572">
    <property type="entry name" value="RHO1 GDP-GTP EXCHANGE PROTEIN 1-RELATED"/>
    <property type="match status" value="1"/>
</dbReference>
<dbReference type="EMBL" id="KI925461">
    <property type="protein sequence ID" value="ETW78809.1"/>
    <property type="molecule type" value="Genomic_DNA"/>
</dbReference>
<dbReference type="STRING" id="747525.W4JZC9"/>
<dbReference type="RefSeq" id="XP_009549112.1">
    <property type="nucleotide sequence ID" value="XM_009550817.1"/>
</dbReference>
<evidence type="ECO:0000259" key="2">
    <source>
        <dbReference type="PROSITE" id="PS50219"/>
    </source>
</evidence>
<sequence length="267" mass="31025">MRRVLHLKNVTQCAMLEEVSVFLVMANKVDRLIDALVRLRHELFKALFACHIDMMVASPPPSTADKCIVRPAADQPWWKPWLHQEAKPHSETRYRSTVYFLTLHPVARKIKEKAEVETLGSRLGLRPPRSEWFREDRSFYVPSSFSERLSSPSASLSSPYRRARPNRVAIPRFDDSRCDELAKRCSSRRPMGMSRVRKNEYLLCYNEFGLYTDRHGCPIRSRDTIQWEVTAQRVAWHPPYVHLSDLEVTEIRHIDTGGLCDQNSCGE</sequence>
<dbReference type="HOGENOM" id="CLU_1042282_0_0_1"/>
<dbReference type="Pfam" id="PF00780">
    <property type="entry name" value="CNH"/>
    <property type="match status" value="1"/>
</dbReference>
<dbReference type="OrthoDB" id="2272012at2759"/>
<dbReference type="Proteomes" id="UP000030671">
    <property type="component" value="Unassembled WGS sequence"/>
</dbReference>
<keyword evidence="4" id="KW-1185">Reference proteome</keyword>
<dbReference type="AlphaFoldDB" id="W4JZC9"/>
<keyword evidence="1" id="KW-0344">Guanine-nucleotide releasing factor</keyword>
<accession>W4JZC9</accession>
<dbReference type="PROSITE" id="PS50219">
    <property type="entry name" value="CNH"/>
    <property type="match status" value="1"/>
</dbReference>
<evidence type="ECO:0000256" key="1">
    <source>
        <dbReference type="ARBA" id="ARBA00022658"/>
    </source>
</evidence>
<proteinExistence type="predicted"/>
<dbReference type="InterPro" id="IPR001180">
    <property type="entry name" value="CNH_dom"/>
</dbReference>
<dbReference type="eggNOG" id="KOG4305">
    <property type="taxonomic scope" value="Eukaryota"/>
</dbReference>
<gene>
    <name evidence="3" type="ORF">HETIRDRAFT_453384</name>
</gene>
<dbReference type="InterPro" id="IPR052233">
    <property type="entry name" value="Rho-type_GEFs"/>
</dbReference>
<protein>
    <recommendedName>
        <fullName evidence="2">CNH domain-containing protein</fullName>
    </recommendedName>
</protein>
<dbReference type="GeneID" id="20676374"/>
<evidence type="ECO:0000313" key="3">
    <source>
        <dbReference type="EMBL" id="ETW78809.1"/>
    </source>
</evidence>
<reference evidence="3 4" key="1">
    <citation type="journal article" date="2012" name="New Phytol.">
        <title>Insight into trade-off between wood decay and parasitism from the genome of a fungal forest pathogen.</title>
        <authorList>
            <person name="Olson A."/>
            <person name="Aerts A."/>
            <person name="Asiegbu F."/>
            <person name="Belbahri L."/>
            <person name="Bouzid O."/>
            <person name="Broberg A."/>
            <person name="Canback B."/>
            <person name="Coutinho P.M."/>
            <person name="Cullen D."/>
            <person name="Dalman K."/>
            <person name="Deflorio G."/>
            <person name="van Diepen L.T."/>
            <person name="Dunand C."/>
            <person name="Duplessis S."/>
            <person name="Durling M."/>
            <person name="Gonthier P."/>
            <person name="Grimwood J."/>
            <person name="Fossdal C.G."/>
            <person name="Hansson D."/>
            <person name="Henrissat B."/>
            <person name="Hietala A."/>
            <person name="Himmelstrand K."/>
            <person name="Hoffmeister D."/>
            <person name="Hogberg N."/>
            <person name="James T.Y."/>
            <person name="Karlsson M."/>
            <person name="Kohler A."/>
            <person name="Kues U."/>
            <person name="Lee Y.H."/>
            <person name="Lin Y.C."/>
            <person name="Lind M."/>
            <person name="Lindquist E."/>
            <person name="Lombard V."/>
            <person name="Lucas S."/>
            <person name="Lunden K."/>
            <person name="Morin E."/>
            <person name="Murat C."/>
            <person name="Park J."/>
            <person name="Raffaello T."/>
            <person name="Rouze P."/>
            <person name="Salamov A."/>
            <person name="Schmutz J."/>
            <person name="Solheim H."/>
            <person name="Stahlberg J."/>
            <person name="Velez H."/>
            <person name="de Vries R.P."/>
            <person name="Wiebenga A."/>
            <person name="Woodward S."/>
            <person name="Yakovlev I."/>
            <person name="Garbelotto M."/>
            <person name="Martin F."/>
            <person name="Grigoriev I.V."/>
            <person name="Stenlid J."/>
        </authorList>
    </citation>
    <scope>NUCLEOTIDE SEQUENCE [LARGE SCALE GENOMIC DNA]</scope>
    <source>
        <strain evidence="3 4">TC 32-1</strain>
    </source>
</reference>
<dbReference type="GO" id="GO:0005085">
    <property type="term" value="F:guanyl-nucleotide exchange factor activity"/>
    <property type="evidence" value="ECO:0007669"/>
    <property type="project" value="UniProtKB-KW"/>
</dbReference>
<dbReference type="KEGG" id="hir:HETIRDRAFT_453384"/>
<organism evidence="3 4">
    <name type="scientific">Heterobasidion irregulare (strain TC 32-1)</name>
    <dbReference type="NCBI Taxonomy" id="747525"/>
    <lineage>
        <taxon>Eukaryota</taxon>
        <taxon>Fungi</taxon>
        <taxon>Dikarya</taxon>
        <taxon>Basidiomycota</taxon>
        <taxon>Agaricomycotina</taxon>
        <taxon>Agaricomycetes</taxon>
        <taxon>Russulales</taxon>
        <taxon>Bondarzewiaceae</taxon>
        <taxon>Heterobasidion</taxon>
        <taxon>Heterobasidion annosum species complex</taxon>
    </lineage>
</organism>
<dbReference type="InParanoid" id="W4JZC9"/>
<dbReference type="PANTHER" id="PTHR46572:SF1">
    <property type="entry name" value="RHO1 GUANINE NUCLEOTIDE EXCHANGE FACTOR TUS1"/>
    <property type="match status" value="1"/>
</dbReference>
<name>W4JZC9_HETIT</name>